<keyword evidence="2" id="KW-1185">Reference proteome</keyword>
<gene>
    <name evidence="1" type="ORF">J2Z77_000736</name>
</gene>
<sequence>MLALLTRLRHHSEQAAADTLDRLVEHRGPGAKAVVWEHNTHIGDARATDMAAAGMVNVGQLVRERHAAQGVVLVRFGSHHGTVTASDHRLPAGEREVGQLRQHRPRRPVRRLPFIGTTGALTPLHAAAPDTAEEETWPTGM</sequence>
<dbReference type="PANTHER" id="PTHR31299:SF0">
    <property type="entry name" value="ESTERASE, PUTATIVE (AFU_ORTHOLOGUE AFUA_1G05850)-RELATED"/>
    <property type="match status" value="1"/>
</dbReference>
<dbReference type="RefSeq" id="WP_209468330.1">
    <property type="nucleotide sequence ID" value="NZ_BMVL01000002.1"/>
</dbReference>
<dbReference type="Gene3D" id="3.40.1660.10">
    <property type="entry name" value="EreA-like (biosynthetic domain)"/>
    <property type="match status" value="1"/>
</dbReference>
<dbReference type="InterPro" id="IPR007815">
    <property type="entry name" value="Emycin_Estase"/>
</dbReference>
<dbReference type="SUPFAM" id="SSF159501">
    <property type="entry name" value="EreA/ChaN-like"/>
    <property type="match status" value="1"/>
</dbReference>
<organism evidence="1 2">
    <name type="scientific">Streptomyces avidinii</name>
    <dbReference type="NCBI Taxonomy" id="1895"/>
    <lineage>
        <taxon>Bacteria</taxon>
        <taxon>Bacillati</taxon>
        <taxon>Actinomycetota</taxon>
        <taxon>Actinomycetes</taxon>
        <taxon>Kitasatosporales</taxon>
        <taxon>Streptomycetaceae</taxon>
        <taxon>Streptomyces</taxon>
    </lineage>
</organism>
<evidence type="ECO:0000313" key="1">
    <source>
        <dbReference type="EMBL" id="MBP2034952.1"/>
    </source>
</evidence>
<dbReference type="InterPro" id="IPR052036">
    <property type="entry name" value="Hydrolase/PRTase-associated"/>
</dbReference>
<accession>A0ABS4KY41</accession>
<protein>
    <submittedName>
        <fullName evidence="1">Erythromycin esterase-like protein</fullName>
    </submittedName>
</protein>
<dbReference type="EMBL" id="JAGGLQ010000001">
    <property type="protein sequence ID" value="MBP2034952.1"/>
    <property type="molecule type" value="Genomic_DNA"/>
</dbReference>
<reference evidence="1 2" key="1">
    <citation type="submission" date="2021-03" db="EMBL/GenBank/DDBJ databases">
        <title>Genomic Encyclopedia of Type Strains, Phase IV (KMG-IV): sequencing the most valuable type-strain genomes for metagenomic binning, comparative biology and taxonomic classification.</title>
        <authorList>
            <person name="Goeker M."/>
        </authorList>
    </citation>
    <scope>NUCLEOTIDE SEQUENCE [LARGE SCALE GENOMIC DNA]</scope>
    <source>
        <strain evidence="1 2">DSM 40526</strain>
    </source>
</reference>
<name>A0ABS4KY41_STRAV</name>
<dbReference type="Pfam" id="PF05139">
    <property type="entry name" value="Erythro_esteras"/>
    <property type="match status" value="1"/>
</dbReference>
<dbReference type="Proteomes" id="UP001519310">
    <property type="component" value="Unassembled WGS sequence"/>
</dbReference>
<proteinExistence type="predicted"/>
<evidence type="ECO:0000313" key="2">
    <source>
        <dbReference type="Proteomes" id="UP001519310"/>
    </source>
</evidence>
<dbReference type="PANTHER" id="PTHR31299">
    <property type="entry name" value="ESTERASE, PUTATIVE (AFU_ORTHOLOGUE AFUA_1G05850)-RELATED"/>
    <property type="match status" value="1"/>
</dbReference>
<comment type="caution">
    <text evidence="1">The sequence shown here is derived from an EMBL/GenBank/DDBJ whole genome shotgun (WGS) entry which is preliminary data.</text>
</comment>